<proteinExistence type="predicted"/>
<gene>
    <name evidence="1" type="ORF">MIND_01116700</name>
</gene>
<keyword evidence="2" id="KW-1185">Reference proteome</keyword>
<organism evidence="1 2">
    <name type="scientific">Mycena indigotica</name>
    <dbReference type="NCBI Taxonomy" id="2126181"/>
    <lineage>
        <taxon>Eukaryota</taxon>
        <taxon>Fungi</taxon>
        <taxon>Dikarya</taxon>
        <taxon>Basidiomycota</taxon>
        <taxon>Agaricomycotina</taxon>
        <taxon>Agaricomycetes</taxon>
        <taxon>Agaricomycetidae</taxon>
        <taxon>Agaricales</taxon>
        <taxon>Marasmiineae</taxon>
        <taxon>Mycenaceae</taxon>
        <taxon>Mycena</taxon>
    </lineage>
</organism>
<dbReference type="OrthoDB" id="3060100at2759"/>
<comment type="caution">
    <text evidence="1">The sequence shown here is derived from an EMBL/GenBank/DDBJ whole genome shotgun (WGS) entry which is preliminary data.</text>
</comment>
<dbReference type="RefSeq" id="XP_037215560.1">
    <property type="nucleotide sequence ID" value="XM_037367728.1"/>
</dbReference>
<name>A0A8H6S7W0_9AGAR</name>
<accession>A0A8H6S7W0</accession>
<evidence type="ECO:0000313" key="2">
    <source>
        <dbReference type="Proteomes" id="UP000636479"/>
    </source>
</evidence>
<dbReference type="Proteomes" id="UP000636479">
    <property type="component" value="Unassembled WGS sequence"/>
</dbReference>
<dbReference type="EMBL" id="JACAZF010000010">
    <property type="protein sequence ID" value="KAF7293397.1"/>
    <property type="molecule type" value="Genomic_DNA"/>
</dbReference>
<evidence type="ECO:0000313" key="1">
    <source>
        <dbReference type="EMBL" id="KAF7293397.1"/>
    </source>
</evidence>
<dbReference type="GeneID" id="59350244"/>
<sequence>MAIHHPLDILPSELWDRVYDFLRGQLLLKLAGNWDVGLSLNALTMAKKIRLDSYAIAALPPCMIRKEFSVEVLRCENLNALDLSKLLACLDSIILRSPKLHSLSISFDADLCSLPPEARQLVLPPLCQTLSLFTHRNTKHNDPVFVFTHYAMFSCSSADLAQWDLHNGRFNAPRVK</sequence>
<dbReference type="AlphaFoldDB" id="A0A8H6S7W0"/>
<protein>
    <submittedName>
        <fullName evidence="1">Uncharacterized protein</fullName>
    </submittedName>
</protein>
<reference evidence="1" key="1">
    <citation type="submission" date="2020-05" db="EMBL/GenBank/DDBJ databases">
        <title>Mycena genomes resolve the evolution of fungal bioluminescence.</title>
        <authorList>
            <person name="Tsai I.J."/>
        </authorList>
    </citation>
    <scope>NUCLEOTIDE SEQUENCE</scope>
    <source>
        <strain evidence="1">171206Taipei</strain>
    </source>
</reference>